<name>A0A8H8SZX7_9AGAM</name>
<gene>
    <name evidence="1" type="ORF">RhiXN_08088</name>
</gene>
<accession>A0A8H8SZX7</accession>
<dbReference type="AlphaFoldDB" id="A0A8H8SZX7"/>
<dbReference type="KEGG" id="rsx:RhiXN_08088"/>
<proteinExistence type="predicted"/>
<organism evidence="1 2">
    <name type="scientific">Rhizoctonia solani</name>
    <dbReference type="NCBI Taxonomy" id="456999"/>
    <lineage>
        <taxon>Eukaryota</taxon>
        <taxon>Fungi</taxon>
        <taxon>Dikarya</taxon>
        <taxon>Basidiomycota</taxon>
        <taxon>Agaricomycotina</taxon>
        <taxon>Agaricomycetes</taxon>
        <taxon>Cantharellales</taxon>
        <taxon>Ceratobasidiaceae</taxon>
        <taxon>Rhizoctonia</taxon>
    </lineage>
</organism>
<dbReference type="Proteomes" id="UP000650533">
    <property type="component" value="Chromosome 9"/>
</dbReference>
<evidence type="ECO:0000313" key="2">
    <source>
        <dbReference type="Proteomes" id="UP000650533"/>
    </source>
</evidence>
<dbReference type="EMBL" id="CP059666">
    <property type="protein sequence ID" value="QRW23052.1"/>
    <property type="molecule type" value="Genomic_DNA"/>
</dbReference>
<dbReference type="RefSeq" id="XP_043183289.1">
    <property type="nucleotide sequence ID" value="XM_043327904.1"/>
</dbReference>
<evidence type="ECO:0000313" key="1">
    <source>
        <dbReference type="EMBL" id="QRW23052.1"/>
    </source>
</evidence>
<dbReference type="GeneID" id="67030367"/>
<sequence>MTILEAFTTEVPFSGRSDISLYRHIVDRKKTPSRPGSIIPERSILGNVLRVLRNGYDFNAERHALPYYGPRSATHSRQDKVRHVAELLAVREQALGDRINPEE</sequence>
<reference evidence="1" key="1">
    <citation type="submission" date="2020-05" db="EMBL/GenBank/DDBJ databases">
        <title>Evolutionary and genomic comparisons of hybrid uninucleate and nonhybrid Rhizoctonia fungi.</title>
        <authorList>
            <person name="Li C."/>
            <person name="Chen X."/>
        </authorList>
    </citation>
    <scope>NUCLEOTIDE SEQUENCE</scope>
    <source>
        <strain evidence="1">AG-1 IA</strain>
    </source>
</reference>
<protein>
    <submittedName>
        <fullName evidence="1">Uncharacterized protein</fullName>
    </submittedName>
</protein>